<feature type="transmembrane region" description="Helical" evidence="12">
    <location>
        <begin position="159"/>
        <end position="176"/>
    </location>
</feature>
<evidence type="ECO:0000256" key="10">
    <source>
        <dbReference type="ARBA" id="ARBA00023136"/>
    </source>
</evidence>
<name>A0A918DVC3_9GAMM</name>
<feature type="transmembrane region" description="Helical" evidence="12">
    <location>
        <begin position="188"/>
        <end position="215"/>
    </location>
</feature>
<dbReference type="InterPro" id="IPR000700">
    <property type="entry name" value="PAS-assoc_C"/>
</dbReference>
<dbReference type="PANTHER" id="PTHR43047:SF9">
    <property type="entry name" value="HISTIDINE KINASE"/>
    <property type="match status" value="1"/>
</dbReference>
<organism evidence="17 18">
    <name type="scientific">Marinobacterium nitratireducens</name>
    <dbReference type="NCBI Taxonomy" id="518897"/>
    <lineage>
        <taxon>Bacteria</taxon>
        <taxon>Pseudomonadati</taxon>
        <taxon>Pseudomonadota</taxon>
        <taxon>Gammaproteobacteria</taxon>
        <taxon>Oceanospirillales</taxon>
        <taxon>Oceanospirillaceae</taxon>
        <taxon>Marinobacterium</taxon>
    </lineage>
</organism>
<keyword evidence="9 12" id="KW-1133">Transmembrane helix</keyword>
<dbReference type="SUPFAM" id="SSF55785">
    <property type="entry name" value="PYP-like sensor domain (PAS domain)"/>
    <property type="match status" value="2"/>
</dbReference>
<keyword evidence="10 12" id="KW-0472">Membrane</keyword>
<accession>A0A918DVC3</accession>
<dbReference type="SMART" id="SM00091">
    <property type="entry name" value="PAS"/>
    <property type="match status" value="2"/>
</dbReference>
<dbReference type="InterPro" id="IPR003594">
    <property type="entry name" value="HATPase_dom"/>
</dbReference>
<dbReference type="Pfam" id="PF00474">
    <property type="entry name" value="SSF"/>
    <property type="match status" value="1"/>
</dbReference>
<proteinExistence type="inferred from homology"/>
<dbReference type="InterPro" id="IPR036097">
    <property type="entry name" value="HisK_dim/P_sf"/>
</dbReference>
<dbReference type="Gene3D" id="3.40.50.2300">
    <property type="match status" value="1"/>
</dbReference>
<dbReference type="InterPro" id="IPR003661">
    <property type="entry name" value="HisK_dim/P_dom"/>
</dbReference>
<dbReference type="NCBIfam" id="TIGR00229">
    <property type="entry name" value="sensory_box"/>
    <property type="match status" value="1"/>
</dbReference>
<keyword evidence="18" id="KW-1185">Reference proteome</keyword>
<evidence type="ECO:0000313" key="18">
    <source>
        <dbReference type="Proteomes" id="UP000599578"/>
    </source>
</evidence>
<dbReference type="PROSITE" id="PS50112">
    <property type="entry name" value="PAS"/>
    <property type="match status" value="1"/>
</dbReference>
<dbReference type="PRINTS" id="PR00344">
    <property type="entry name" value="BCTRLSENSOR"/>
</dbReference>
<evidence type="ECO:0000256" key="11">
    <source>
        <dbReference type="PROSITE-ProRule" id="PRU00169"/>
    </source>
</evidence>
<dbReference type="PROSITE" id="PS50110">
    <property type="entry name" value="RESPONSE_REGULATORY"/>
    <property type="match status" value="1"/>
</dbReference>
<dbReference type="Pfam" id="PF00512">
    <property type="entry name" value="HisKA"/>
    <property type="match status" value="1"/>
</dbReference>
<keyword evidence="5 11" id="KW-0597">Phosphoprotein</keyword>
<sequence length="1330" mass="146825">MLSGWSIILISLAYVGLLFAIAYYGDSTAKGRSYAANPVIYSLSLAVYCSSWTFYGAVGRAASSGWEFLATYLGPVLVFIFGWRLIEKVILVSKEQNITTISDFVSSRYGKSQSLAILITLIAVLGTIPYIALQLKAVAISYDALAPAANEGLSKGHDTALFVALLMAVFAVLFGTRHIDATEHHEGMVLAVAFESIVKLAAFLSVGLFVTFQVFEGLDDMLFNLVSQLSYNENFGTLFKESFLTETLLACGAVLCLPRQFHVTIVENTNVDNLRTARWLFPLYLVLLAAFVLPISVAGYLMFGAGDVDADTFVLMLPLAADYKALATFAFIGGLSASTSMVIVASVTLATMVCNDIVMPLLLRIPQLRLDQNKDLGALLLRVRRITIVCLLLLAYFYYRILGDQGSLASFGLLAFVAAIQFLPSILGGIYWKRGNRYGALAGLCGGFFLWIYTLVIPTLLEANLISNSLLPPHITSDGLLAPTNIFGLGGPDGLEPLTHGVFWSLAVNCFLYTLLSHYSSSRLVDRIQASAFVDVYGKELLDTGRHYGQVTVGDLQMLTERFLGASRTRQAFAGFSTQRNEKPPLSGDRATSEMIQFTERLLAGVIGASSARIVLASILRGKEMQIGDVVTIVDEASQALRFNRSLLQSTIENITQGISVVDQQLRLVAWNRRYLEMFRYPDGLICVGRPIEEIFRYNAGQGEYGEGDIEELVQQRMASLQDTRPHVYERYRPDSTVVEVRGNPMPNGGFVTTYTDITSHKRIEAALRESEQNIRTYTDNVPILIAYLDNKGNYLFVNKAYADAFGLDRHNVQGLSYRDVLSPQELADRDRHIDRALKGERVRFESVMPTRSASAPRRYAEVTYIPHSDEQGRVTGQFTLYQDITERRLAELALKETNETLELRVRERTQALSSVNRELRKENTVRALIEDELRQAKADAEAANLGKTRFLAAASHDLLQPLNAARLFTSALDQQSHDASTHQLVRNLDGSLKAAEELITAILDISKLDAGALEPNITDFSISQMLTNLSAEFSVVAGEKQLQLRWRDSRQVVRSDQALLRRILQNFLSNAVRYTQQGKILLGARKRGDCLRLEVWDTGVGIAPDRIDEVFEEFRRIDNPKHSQVKGLGLGLAITDRIARMLGHRIQVRSWPGRGTLFSVEVPLGDPAKAVKPKADQRGWIRSKGLNGLKVLVIDNEPKILEGMRALLAGWSCEPITALSVDEARERLRETETETEPDIILADYHLNETYTGLMALRDLAPLWSREIPAVIITADRTDSVRDEVADAGALLLTKPVKPAALRAMINKLTASSGSGALAANASGSTIAPV</sequence>
<comment type="similarity">
    <text evidence="3">Belongs to the sodium:solute symporter (SSF) (TC 2.A.21) family.</text>
</comment>
<comment type="catalytic activity">
    <reaction evidence="1">
        <text>ATP + protein L-histidine = ADP + protein N-phospho-L-histidine.</text>
        <dbReference type="EC" id="2.7.13.3"/>
    </reaction>
</comment>
<dbReference type="InterPro" id="IPR005467">
    <property type="entry name" value="His_kinase_dom"/>
</dbReference>
<dbReference type="CDD" id="cd00156">
    <property type="entry name" value="REC"/>
    <property type="match status" value="1"/>
</dbReference>
<comment type="subcellular location">
    <subcellularLocation>
        <location evidence="2">Membrane</location>
        <topology evidence="2">Multi-pass membrane protein</topology>
    </subcellularLocation>
</comment>
<dbReference type="Gene3D" id="3.30.450.20">
    <property type="entry name" value="PAS domain"/>
    <property type="match status" value="2"/>
</dbReference>
<dbReference type="FunFam" id="3.30.565.10:FF:000049">
    <property type="entry name" value="Two-component sensor histidine kinase"/>
    <property type="match status" value="1"/>
</dbReference>
<evidence type="ECO:0000256" key="6">
    <source>
        <dbReference type="ARBA" id="ARBA00022679"/>
    </source>
</evidence>
<protein>
    <recommendedName>
        <fullName evidence="4">histidine kinase</fullName>
        <ecNumber evidence="4">2.7.13.3</ecNumber>
    </recommendedName>
</protein>
<dbReference type="SMART" id="SM00387">
    <property type="entry name" value="HATPase_c"/>
    <property type="match status" value="1"/>
</dbReference>
<evidence type="ECO:0000313" key="17">
    <source>
        <dbReference type="EMBL" id="GGO84956.1"/>
    </source>
</evidence>
<dbReference type="SUPFAM" id="SSF47384">
    <property type="entry name" value="Homodimeric domain of signal transducing histidine kinase"/>
    <property type="match status" value="1"/>
</dbReference>
<dbReference type="InterPro" id="IPR011006">
    <property type="entry name" value="CheY-like_superfamily"/>
</dbReference>
<gene>
    <name evidence="17" type="ORF">GCM10011348_32390</name>
</gene>
<evidence type="ECO:0000259" key="15">
    <source>
        <dbReference type="PROSITE" id="PS50112"/>
    </source>
</evidence>
<dbReference type="Gene3D" id="1.20.1730.10">
    <property type="entry name" value="Sodium/glucose cotransporter"/>
    <property type="match status" value="1"/>
</dbReference>
<feature type="transmembrane region" description="Helical" evidence="12">
    <location>
        <begin position="115"/>
        <end position="139"/>
    </location>
</feature>
<reference evidence="17 18" key="1">
    <citation type="journal article" date="2014" name="Int. J. Syst. Evol. Microbiol.">
        <title>Complete genome sequence of Corynebacterium casei LMG S-19264T (=DSM 44701T), isolated from a smear-ripened cheese.</title>
        <authorList>
            <consortium name="US DOE Joint Genome Institute (JGI-PGF)"/>
            <person name="Walter F."/>
            <person name="Albersmeier A."/>
            <person name="Kalinowski J."/>
            <person name="Ruckert C."/>
        </authorList>
    </citation>
    <scope>NUCLEOTIDE SEQUENCE [LARGE SCALE GENOMIC DNA]</scope>
    <source>
        <strain evidence="17 18">CGMCC 1.7286</strain>
    </source>
</reference>
<evidence type="ECO:0000256" key="4">
    <source>
        <dbReference type="ARBA" id="ARBA00012438"/>
    </source>
</evidence>
<evidence type="ECO:0000259" key="14">
    <source>
        <dbReference type="PROSITE" id="PS50110"/>
    </source>
</evidence>
<dbReference type="CDD" id="cd00082">
    <property type="entry name" value="HisKA"/>
    <property type="match status" value="1"/>
</dbReference>
<dbReference type="GO" id="GO:0009927">
    <property type="term" value="F:histidine phosphotransfer kinase activity"/>
    <property type="evidence" value="ECO:0007669"/>
    <property type="project" value="TreeGrafter"/>
</dbReference>
<dbReference type="SUPFAM" id="SSF52172">
    <property type="entry name" value="CheY-like"/>
    <property type="match status" value="1"/>
</dbReference>
<dbReference type="Gene3D" id="1.10.287.130">
    <property type="match status" value="1"/>
</dbReference>
<dbReference type="PROSITE" id="PS50109">
    <property type="entry name" value="HIS_KIN"/>
    <property type="match status" value="1"/>
</dbReference>
<keyword evidence="8" id="KW-0418">Kinase</keyword>
<dbReference type="PROSITE" id="PS50283">
    <property type="entry name" value="NA_SOLUT_SYMP_3"/>
    <property type="match status" value="1"/>
</dbReference>
<feature type="transmembrane region" description="Helical" evidence="12">
    <location>
        <begin position="38"/>
        <end position="57"/>
    </location>
</feature>
<feature type="transmembrane region" description="Helical" evidence="12">
    <location>
        <begin position="439"/>
        <end position="461"/>
    </location>
</feature>
<dbReference type="Pfam" id="PF02518">
    <property type="entry name" value="HATPase_c"/>
    <property type="match status" value="1"/>
</dbReference>
<dbReference type="EMBL" id="BMLT01000008">
    <property type="protein sequence ID" value="GGO84956.1"/>
    <property type="molecule type" value="Genomic_DNA"/>
</dbReference>
<feature type="transmembrane region" description="Helical" evidence="12">
    <location>
        <begin position="383"/>
        <end position="402"/>
    </location>
</feature>
<evidence type="ECO:0000256" key="2">
    <source>
        <dbReference type="ARBA" id="ARBA00004141"/>
    </source>
</evidence>
<feature type="transmembrane region" description="Helical" evidence="12">
    <location>
        <begin position="69"/>
        <end position="86"/>
    </location>
</feature>
<dbReference type="InterPro" id="IPR001734">
    <property type="entry name" value="Na/solute_symporter"/>
</dbReference>
<dbReference type="RefSeq" id="WP_188861644.1">
    <property type="nucleotide sequence ID" value="NZ_BMLT01000008.1"/>
</dbReference>
<dbReference type="Gene3D" id="3.30.565.10">
    <property type="entry name" value="Histidine kinase-like ATPase, C-terminal domain"/>
    <property type="match status" value="1"/>
</dbReference>
<feature type="domain" description="PAC" evidence="16">
    <location>
        <begin position="843"/>
        <end position="897"/>
    </location>
</feature>
<comment type="caution">
    <text evidence="17">The sequence shown here is derived from an EMBL/GenBank/DDBJ whole genome shotgun (WGS) entry which is preliminary data.</text>
</comment>
<evidence type="ECO:0000259" key="16">
    <source>
        <dbReference type="PROSITE" id="PS50113"/>
    </source>
</evidence>
<dbReference type="Pfam" id="PF12860">
    <property type="entry name" value="PAS_7"/>
    <property type="match status" value="1"/>
</dbReference>
<dbReference type="GO" id="GO:0000155">
    <property type="term" value="F:phosphorelay sensor kinase activity"/>
    <property type="evidence" value="ECO:0007669"/>
    <property type="project" value="InterPro"/>
</dbReference>
<keyword evidence="7 12" id="KW-0812">Transmembrane</keyword>
<dbReference type="SMART" id="SM00448">
    <property type="entry name" value="REC"/>
    <property type="match status" value="1"/>
</dbReference>
<dbReference type="Pfam" id="PF08448">
    <property type="entry name" value="PAS_4"/>
    <property type="match status" value="1"/>
</dbReference>
<dbReference type="InterPro" id="IPR000014">
    <property type="entry name" value="PAS"/>
</dbReference>
<dbReference type="CDD" id="cd00130">
    <property type="entry name" value="PAS"/>
    <property type="match status" value="1"/>
</dbReference>
<dbReference type="GO" id="GO:0022857">
    <property type="term" value="F:transmembrane transporter activity"/>
    <property type="evidence" value="ECO:0007669"/>
    <property type="project" value="InterPro"/>
</dbReference>
<dbReference type="NCBIfam" id="NF041832">
    <property type="entry name" value="near_NosP_CTERM"/>
    <property type="match status" value="1"/>
</dbReference>
<feature type="transmembrane region" description="Helical" evidence="12">
    <location>
        <begin position="408"/>
        <end position="432"/>
    </location>
</feature>
<feature type="domain" description="Response regulatory" evidence="14">
    <location>
        <begin position="1191"/>
        <end position="1310"/>
    </location>
</feature>
<feature type="transmembrane region" description="Helical" evidence="12">
    <location>
        <begin position="279"/>
        <end position="301"/>
    </location>
</feature>
<dbReference type="SMART" id="SM00388">
    <property type="entry name" value="HisKA"/>
    <property type="match status" value="1"/>
</dbReference>
<keyword evidence="6" id="KW-0808">Transferase</keyword>
<evidence type="ECO:0000256" key="1">
    <source>
        <dbReference type="ARBA" id="ARBA00000085"/>
    </source>
</evidence>
<dbReference type="PANTHER" id="PTHR43047">
    <property type="entry name" value="TWO-COMPONENT HISTIDINE PROTEIN KINASE"/>
    <property type="match status" value="1"/>
</dbReference>
<dbReference type="InterPro" id="IPR038377">
    <property type="entry name" value="Na/Glc_symporter_sf"/>
</dbReference>
<dbReference type="InterPro" id="IPR013656">
    <property type="entry name" value="PAS_4"/>
</dbReference>
<dbReference type="InterPro" id="IPR001789">
    <property type="entry name" value="Sig_transdc_resp-reg_receiver"/>
</dbReference>
<dbReference type="GO" id="GO:0005886">
    <property type="term" value="C:plasma membrane"/>
    <property type="evidence" value="ECO:0007669"/>
    <property type="project" value="TreeGrafter"/>
</dbReference>
<dbReference type="EC" id="2.7.13.3" evidence="4"/>
<evidence type="ECO:0000256" key="9">
    <source>
        <dbReference type="ARBA" id="ARBA00022989"/>
    </source>
</evidence>
<feature type="transmembrane region" description="Helical" evidence="12">
    <location>
        <begin position="6"/>
        <end position="26"/>
    </location>
</feature>
<feature type="domain" description="PAS" evidence="15">
    <location>
        <begin position="771"/>
        <end position="841"/>
    </location>
</feature>
<evidence type="ECO:0000256" key="7">
    <source>
        <dbReference type="ARBA" id="ARBA00022692"/>
    </source>
</evidence>
<dbReference type="InterPro" id="IPR036890">
    <property type="entry name" value="HATPase_C_sf"/>
</dbReference>
<evidence type="ECO:0000259" key="13">
    <source>
        <dbReference type="PROSITE" id="PS50109"/>
    </source>
</evidence>
<dbReference type="Proteomes" id="UP000599578">
    <property type="component" value="Unassembled WGS sequence"/>
</dbReference>
<dbReference type="InterPro" id="IPR004358">
    <property type="entry name" value="Sig_transdc_His_kin-like_C"/>
</dbReference>
<feature type="modified residue" description="4-aspartylphosphate" evidence="11">
    <location>
        <position position="1244"/>
    </location>
</feature>
<feature type="domain" description="Histidine kinase" evidence="13">
    <location>
        <begin position="954"/>
        <end position="1167"/>
    </location>
</feature>
<evidence type="ECO:0000256" key="12">
    <source>
        <dbReference type="SAM" id="Phobius"/>
    </source>
</evidence>
<dbReference type="Pfam" id="PF00072">
    <property type="entry name" value="Response_reg"/>
    <property type="match status" value="1"/>
</dbReference>
<evidence type="ECO:0000256" key="8">
    <source>
        <dbReference type="ARBA" id="ARBA00022777"/>
    </source>
</evidence>
<dbReference type="PROSITE" id="PS50113">
    <property type="entry name" value="PAC"/>
    <property type="match status" value="1"/>
</dbReference>
<dbReference type="SUPFAM" id="SSF55874">
    <property type="entry name" value="ATPase domain of HSP90 chaperone/DNA topoisomerase II/histidine kinase"/>
    <property type="match status" value="1"/>
</dbReference>
<dbReference type="InterPro" id="IPR035965">
    <property type="entry name" value="PAS-like_dom_sf"/>
</dbReference>
<evidence type="ECO:0000256" key="5">
    <source>
        <dbReference type="ARBA" id="ARBA00022553"/>
    </source>
</evidence>
<dbReference type="CDD" id="cd10322">
    <property type="entry name" value="SLC5sbd"/>
    <property type="match status" value="1"/>
</dbReference>
<evidence type="ECO:0000256" key="3">
    <source>
        <dbReference type="ARBA" id="ARBA00006434"/>
    </source>
</evidence>